<sequence>MGDKNDTSGHNDASASVGRILDEEDEGEEQLSTVSLSDDFESDVRSPTSVAAELQPNLPAEQHQRPSSSAPAPPRWRFVAEAKKSAGYSSDAAGKYVRGLSSNELGAKYTAPDIPDVQLYRRSVDGVGPVKYTLPSKQQSNGLADVGKLMMSVVVEKDKEGQKDVGRLDINEDGLTVEMRPSGSAPKLPRPPKDTPFYRDPFKWFDSKYDVTPKGDRDTKWMGGTLIDKWRWNSDEKTGRTVRGVGRLRFKGTNLAEEEFIGEKTQVHKLQRETDGENAGREGVLLQGSSESESSIASGAVFLDMKSLDDERKKKARMACIVLLLLLGIIAAMAALMGSGRQDEAGPTKVAAVIVPPPILITNTSVPSLSPSASNYAGPVSLSPSATLTLRPSNAKETATPTSVPSLSPSSRPSSRPTSTPSPGPTPSPTARCSEGKDFDLCLAIDMSGSVCNDGNGSDCGECRADFLPLLFNSQCRDSGLSEDICCRNFERIQNFAKLIVGRLDEFDAKKSFSTVVFASTAKTVGSLGSTSQTIDVLNSLDYSGGTTNHRDAINRCRQTLNSGNPSRKKFILVVTDGVSTAPDGVDPESAAEEAAMQAQFLDDAFIIPVFISPFNDFDALSFMSRLSSDGQVFDVTDFESLASLEERLFYKRLIGLSPVLANAIDPNATPFLGRYAAVSVETWTAAVSGNTLGISTRRYMVPKDDNAPTTNDLRRPFFRNWRQTGERPPTASLLLAKANARVRER</sequence>
<name>K0TNS4_THAOC</name>
<feature type="domain" description="VWFA" evidence="3">
    <location>
        <begin position="440"/>
        <end position="654"/>
    </location>
</feature>
<dbReference type="Pfam" id="PF00092">
    <property type="entry name" value="VWA"/>
    <property type="match status" value="1"/>
</dbReference>
<evidence type="ECO:0000256" key="1">
    <source>
        <dbReference type="SAM" id="MobiDB-lite"/>
    </source>
</evidence>
<organism evidence="4 5">
    <name type="scientific">Thalassiosira oceanica</name>
    <name type="common">Marine diatom</name>
    <dbReference type="NCBI Taxonomy" id="159749"/>
    <lineage>
        <taxon>Eukaryota</taxon>
        <taxon>Sar</taxon>
        <taxon>Stramenopiles</taxon>
        <taxon>Ochrophyta</taxon>
        <taxon>Bacillariophyta</taxon>
        <taxon>Coscinodiscophyceae</taxon>
        <taxon>Thalassiosirophycidae</taxon>
        <taxon>Thalassiosirales</taxon>
        <taxon>Thalassiosiraceae</taxon>
        <taxon>Thalassiosira</taxon>
    </lineage>
</organism>
<dbReference type="InterPro" id="IPR002035">
    <property type="entry name" value="VWF_A"/>
</dbReference>
<evidence type="ECO:0000313" key="4">
    <source>
        <dbReference type="EMBL" id="EJK73757.1"/>
    </source>
</evidence>
<reference evidence="4 5" key="1">
    <citation type="journal article" date="2012" name="Genome Biol.">
        <title>Genome and low-iron response of an oceanic diatom adapted to chronic iron limitation.</title>
        <authorList>
            <person name="Lommer M."/>
            <person name="Specht M."/>
            <person name="Roy A.S."/>
            <person name="Kraemer L."/>
            <person name="Andreson R."/>
            <person name="Gutowska M.A."/>
            <person name="Wolf J."/>
            <person name="Bergner S.V."/>
            <person name="Schilhabel M.B."/>
            <person name="Klostermeier U.C."/>
            <person name="Beiko R.G."/>
            <person name="Rosenstiel P."/>
            <person name="Hippler M."/>
            <person name="Laroche J."/>
        </authorList>
    </citation>
    <scope>NUCLEOTIDE SEQUENCE [LARGE SCALE GENOMIC DNA]</scope>
    <source>
        <strain evidence="4 5">CCMP1005</strain>
    </source>
</reference>
<feature type="region of interest" description="Disordered" evidence="1">
    <location>
        <begin position="392"/>
        <end position="432"/>
    </location>
</feature>
<proteinExistence type="predicted"/>
<evidence type="ECO:0000259" key="3">
    <source>
        <dbReference type="PROSITE" id="PS50234"/>
    </source>
</evidence>
<keyword evidence="5" id="KW-1185">Reference proteome</keyword>
<dbReference type="PANTHER" id="PTHR22588">
    <property type="entry name" value="VWFA DOMAIN-CONTAINING PROTEIN"/>
    <property type="match status" value="1"/>
</dbReference>
<feature type="transmembrane region" description="Helical" evidence="2">
    <location>
        <begin position="316"/>
        <end position="337"/>
    </location>
</feature>
<dbReference type="Gene3D" id="3.40.50.410">
    <property type="entry name" value="von Willebrand factor, type A domain"/>
    <property type="match status" value="1"/>
</dbReference>
<dbReference type="AlphaFoldDB" id="K0TNS4"/>
<protein>
    <recommendedName>
        <fullName evidence="3">VWFA domain-containing protein</fullName>
    </recommendedName>
</protein>
<comment type="caution">
    <text evidence="4">The sequence shown here is derived from an EMBL/GenBank/DDBJ whole genome shotgun (WGS) entry which is preliminary data.</text>
</comment>
<evidence type="ECO:0000313" key="5">
    <source>
        <dbReference type="Proteomes" id="UP000266841"/>
    </source>
</evidence>
<dbReference type="InterPro" id="IPR052229">
    <property type="entry name" value="Collagen-VI/PIF"/>
</dbReference>
<feature type="region of interest" description="Disordered" evidence="1">
    <location>
        <begin position="1"/>
        <end position="75"/>
    </location>
</feature>
<dbReference type="PANTHER" id="PTHR22588:SF3">
    <property type="entry name" value="VWFA DOMAIN-CONTAINING PROTEIN"/>
    <property type="match status" value="1"/>
</dbReference>
<gene>
    <name evidence="4" type="ORF">THAOC_04599</name>
</gene>
<dbReference type="OMA" id="KSRENEW"/>
<evidence type="ECO:0000256" key="2">
    <source>
        <dbReference type="SAM" id="Phobius"/>
    </source>
</evidence>
<dbReference type="OrthoDB" id="9940467at2759"/>
<dbReference type="SMART" id="SM00327">
    <property type="entry name" value="VWA"/>
    <property type="match status" value="1"/>
</dbReference>
<keyword evidence="2" id="KW-1133">Transmembrane helix</keyword>
<keyword evidence="2" id="KW-0472">Membrane</keyword>
<dbReference type="CDD" id="cd00198">
    <property type="entry name" value="vWFA"/>
    <property type="match status" value="1"/>
</dbReference>
<dbReference type="SUPFAM" id="SSF53300">
    <property type="entry name" value="vWA-like"/>
    <property type="match status" value="1"/>
</dbReference>
<dbReference type="PROSITE" id="PS50234">
    <property type="entry name" value="VWFA"/>
    <property type="match status" value="1"/>
</dbReference>
<dbReference type="EMBL" id="AGNL01004235">
    <property type="protein sequence ID" value="EJK73757.1"/>
    <property type="molecule type" value="Genomic_DNA"/>
</dbReference>
<dbReference type="InterPro" id="IPR036465">
    <property type="entry name" value="vWFA_dom_sf"/>
</dbReference>
<dbReference type="Proteomes" id="UP000266841">
    <property type="component" value="Unassembled WGS sequence"/>
</dbReference>
<keyword evidence="2" id="KW-0812">Transmembrane</keyword>
<feature type="compositionally biased region" description="Low complexity" evidence="1">
    <location>
        <begin position="400"/>
        <end position="419"/>
    </location>
</feature>
<accession>K0TNS4</accession>